<accession>A0A218ZC49</accession>
<evidence type="ECO:0000313" key="3">
    <source>
        <dbReference type="Proteomes" id="UP000242519"/>
    </source>
</evidence>
<name>A0A218ZC49_9HELO</name>
<proteinExistence type="predicted"/>
<dbReference type="PANTHER" id="PTHR33840">
    <property type="match status" value="1"/>
</dbReference>
<dbReference type="STRING" id="503106.A0A218ZC49"/>
<dbReference type="OrthoDB" id="3057168at2759"/>
<feature type="domain" description="T6SS Phospholipase effector Tle1-like catalytic" evidence="1">
    <location>
        <begin position="19"/>
        <end position="347"/>
    </location>
</feature>
<evidence type="ECO:0000313" key="2">
    <source>
        <dbReference type="EMBL" id="OWP05639.1"/>
    </source>
</evidence>
<organism evidence="2 3">
    <name type="scientific">Diplocarpon coronariae</name>
    <dbReference type="NCBI Taxonomy" id="2795749"/>
    <lineage>
        <taxon>Eukaryota</taxon>
        <taxon>Fungi</taxon>
        <taxon>Dikarya</taxon>
        <taxon>Ascomycota</taxon>
        <taxon>Pezizomycotina</taxon>
        <taxon>Leotiomycetes</taxon>
        <taxon>Helotiales</taxon>
        <taxon>Drepanopezizaceae</taxon>
        <taxon>Diplocarpon</taxon>
    </lineage>
</organism>
<dbReference type="Proteomes" id="UP000242519">
    <property type="component" value="Unassembled WGS sequence"/>
</dbReference>
<reference evidence="2 3" key="1">
    <citation type="submission" date="2017-04" db="EMBL/GenBank/DDBJ databases">
        <title>Draft genome sequence of Marssonina coronaria NL1: causal agent of apple blotch.</title>
        <authorList>
            <person name="Cheng Q."/>
        </authorList>
    </citation>
    <scope>NUCLEOTIDE SEQUENCE [LARGE SCALE GENOMIC DNA]</scope>
    <source>
        <strain evidence="2 3">NL1</strain>
    </source>
</reference>
<dbReference type="InParanoid" id="A0A218ZC49"/>
<dbReference type="AlphaFoldDB" id="A0A218ZC49"/>
<protein>
    <recommendedName>
        <fullName evidence="1">T6SS Phospholipase effector Tle1-like catalytic domain-containing protein</fullName>
    </recommendedName>
</protein>
<dbReference type="EMBL" id="MZNU01000061">
    <property type="protein sequence ID" value="OWP05639.1"/>
    <property type="molecule type" value="Genomic_DNA"/>
</dbReference>
<dbReference type="Pfam" id="PF09994">
    <property type="entry name" value="T6SS_Tle1-like_cat"/>
    <property type="match status" value="1"/>
</dbReference>
<gene>
    <name evidence="2" type="ORF">B2J93_1688</name>
</gene>
<sequence length="549" mass="61763">MAPTYSKTFVSTEVDAQPKRIIICCDGTWQSATSLDPTKGSSSNVTRLSRVLANAGKDKDGKEWQQIVYYDAGIGTGDIGDAEKKRQGGLGIGLIENILEAFNFLANNYRAGDQLFFFGFSRGAYTVRATAGLVCQLGVLKSAHMPTFIELYNNYIHRKDGVEELFSQYPAWKEFVEKSKKSGGHAISTPSEIKIQVIGVWDTVGALGIPDLGHWFKIHKADQKAYQFYDTSLNDQILHAYQALALDERRESFAPTMWKLRPPPLIDAKGDPDGPRQRPKTALCQVSDFHLMDATDTEGAESNPLTSWCWFPGAHINVGGGSSANVGKNPKGDREQLASVSYAWMLDRIRPHLALSESALAGQIADFKRMAEAAPEPEASWSIWNAPKFMKNLISDTTNKVLPAGYGFGEIDDSHTPMYWLMAFPKEREPNFYNQTSKSIPIEEQWYTVERIHPSVYYRQQAQLSHGMEPYVPAALQGWERREELHGKGRDGARKGWKWIKFNEKGERLDEMWEFEIGDFPEGMSVEKRFIDASLVKDIHEKASEAWKI</sequence>
<comment type="caution">
    <text evidence="2">The sequence shown here is derived from an EMBL/GenBank/DDBJ whole genome shotgun (WGS) entry which is preliminary data.</text>
</comment>
<keyword evidence="3" id="KW-1185">Reference proteome</keyword>
<dbReference type="InterPro" id="IPR018712">
    <property type="entry name" value="Tle1-like_cat"/>
</dbReference>
<dbReference type="PANTHER" id="PTHR33840:SF16">
    <property type="entry name" value="DUF2235 DOMAIN-CONTAINING PROTEIN"/>
    <property type="match status" value="1"/>
</dbReference>
<evidence type="ECO:0000259" key="1">
    <source>
        <dbReference type="Pfam" id="PF09994"/>
    </source>
</evidence>